<keyword evidence="3 4" id="KW-0378">Hydrolase</keyword>
<proteinExistence type="inferred from homology"/>
<comment type="cofactor">
    <cofactor evidence="1">
        <name>Mg(2+)</name>
        <dbReference type="ChEBI" id="CHEBI:18420"/>
    </cofactor>
</comment>
<comment type="similarity">
    <text evidence="2 4">Belongs to the Nudix hydrolase family.</text>
</comment>
<dbReference type="PANTHER" id="PTHR43046">
    <property type="entry name" value="GDP-MANNOSE MANNOSYL HYDROLASE"/>
    <property type="match status" value="1"/>
</dbReference>
<gene>
    <name evidence="6" type="ORF">OG626_00190</name>
    <name evidence="7" type="ORF">OG626_36215</name>
</gene>
<evidence type="ECO:0000259" key="5">
    <source>
        <dbReference type="PROSITE" id="PS51462"/>
    </source>
</evidence>
<protein>
    <submittedName>
        <fullName evidence="6">NUDIX hydrolase</fullName>
    </submittedName>
</protein>
<dbReference type="Pfam" id="PF00293">
    <property type="entry name" value="NUDIX"/>
    <property type="match status" value="1"/>
</dbReference>
<dbReference type="AlphaFoldDB" id="A0AAU3GNY8"/>
<organism evidence="6">
    <name type="scientific">Streptomyces sp. NBC_01401</name>
    <dbReference type="NCBI Taxonomy" id="2903854"/>
    <lineage>
        <taxon>Bacteria</taxon>
        <taxon>Bacillati</taxon>
        <taxon>Actinomycetota</taxon>
        <taxon>Actinomycetes</taxon>
        <taxon>Kitasatosporales</taxon>
        <taxon>Streptomycetaceae</taxon>
        <taxon>Streptomyces</taxon>
    </lineage>
</organism>
<reference evidence="6" key="1">
    <citation type="submission" date="2022-10" db="EMBL/GenBank/DDBJ databases">
        <title>The complete genomes of actinobacterial strains from the NBC collection.</title>
        <authorList>
            <person name="Joergensen T.S."/>
            <person name="Alvarez Arevalo M."/>
            <person name="Sterndorff E.B."/>
            <person name="Faurdal D."/>
            <person name="Vuksanovic O."/>
            <person name="Mourched A.-S."/>
            <person name="Charusanti P."/>
            <person name="Shaw S."/>
            <person name="Blin K."/>
            <person name="Weber T."/>
        </authorList>
    </citation>
    <scope>NUCLEOTIDE SEQUENCE</scope>
    <source>
        <strain evidence="6">NBC_01401</strain>
    </source>
</reference>
<dbReference type="Gene3D" id="3.90.79.10">
    <property type="entry name" value="Nucleoside Triphosphate Pyrophosphohydrolase"/>
    <property type="match status" value="1"/>
</dbReference>
<feature type="domain" description="Nudix hydrolase" evidence="5">
    <location>
        <begin position="1"/>
        <end position="133"/>
    </location>
</feature>
<evidence type="ECO:0000256" key="2">
    <source>
        <dbReference type="ARBA" id="ARBA00005582"/>
    </source>
</evidence>
<evidence type="ECO:0000256" key="1">
    <source>
        <dbReference type="ARBA" id="ARBA00001946"/>
    </source>
</evidence>
<dbReference type="PROSITE" id="PS00893">
    <property type="entry name" value="NUDIX_BOX"/>
    <property type="match status" value="1"/>
</dbReference>
<name>A0AAU3GNY8_9ACTN</name>
<dbReference type="InterPro" id="IPR000086">
    <property type="entry name" value="NUDIX_hydrolase_dom"/>
</dbReference>
<sequence length="133" mass="14382">MAAVIIRDRHVLMVRERGKGVSGRHDGREYWTLPGGGIEPGESPEDAVIREVAEETGLVGVAVQYVYDVPYPSGWTACYLMDVAPGEPRLGVDPELTCDCPRMTGLSWVALPGNPAETGYMVPPLLMSTEHTG</sequence>
<dbReference type="PROSITE" id="PS51462">
    <property type="entry name" value="NUDIX"/>
    <property type="match status" value="1"/>
</dbReference>
<dbReference type="PRINTS" id="PR00502">
    <property type="entry name" value="NUDIXFAMILY"/>
</dbReference>
<evidence type="ECO:0000313" key="6">
    <source>
        <dbReference type="EMBL" id="WTY93408.1"/>
    </source>
</evidence>
<accession>A0AAU3GNY8</accession>
<dbReference type="GO" id="GO:0016787">
    <property type="term" value="F:hydrolase activity"/>
    <property type="evidence" value="ECO:0007669"/>
    <property type="project" value="UniProtKB-KW"/>
</dbReference>
<dbReference type="InterPro" id="IPR020084">
    <property type="entry name" value="NUDIX_hydrolase_CS"/>
</dbReference>
<dbReference type="InterPro" id="IPR020476">
    <property type="entry name" value="Nudix_hydrolase"/>
</dbReference>
<evidence type="ECO:0000256" key="3">
    <source>
        <dbReference type="ARBA" id="ARBA00022801"/>
    </source>
</evidence>
<dbReference type="CDD" id="cd02883">
    <property type="entry name" value="NUDIX_Hydrolase"/>
    <property type="match status" value="1"/>
</dbReference>
<evidence type="ECO:0000313" key="7">
    <source>
        <dbReference type="EMBL" id="WTY99967.1"/>
    </source>
</evidence>
<dbReference type="SUPFAM" id="SSF55811">
    <property type="entry name" value="Nudix"/>
    <property type="match status" value="1"/>
</dbReference>
<dbReference type="EMBL" id="CP109535">
    <property type="protein sequence ID" value="WTY93408.1"/>
    <property type="molecule type" value="Genomic_DNA"/>
</dbReference>
<dbReference type="EMBL" id="CP109535">
    <property type="protein sequence ID" value="WTY99967.1"/>
    <property type="molecule type" value="Genomic_DNA"/>
</dbReference>
<dbReference type="PANTHER" id="PTHR43046:SF14">
    <property type="entry name" value="MUTT_NUDIX FAMILY PROTEIN"/>
    <property type="match status" value="1"/>
</dbReference>
<evidence type="ECO:0000256" key="4">
    <source>
        <dbReference type="RuleBase" id="RU003476"/>
    </source>
</evidence>
<dbReference type="InterPro" id="IPR015797">
    <property type="entry name" value="NUDIX_hydrolase-like_dom_sf"/>
</dbReference>